<dbReference type="Pfam" id="PF03372">
    <property type="entry name" value="Exo_endo_phos"/>
    <property type="match status" value="1"/>
</dbReference>
<sequence>DDAEAKTAYASLDEAIRRLESHSTLQESSADIKQLVKDVHKLKTSKQISETCAFTIEFFINSLKHEGFEDKDGTELNFASIRKFICDEIRRQIKLELSGGDAGRFPNPTVCPLGANAIRCLLWNAGSNCLKQLNDALRLRGLIEAIKPDILLLNEITLTQKNLKSFILKIEGLGYTDVSITRSYIPHKVRTQRGSAILIKQNGWVKGTEEVHGSPNKPYEIAYAFREKPACHLLCCYIASGAEKPVIEEAQTAMLNEVKGKHKCIIAGDLNCEGSQLDILKNAKFIPLLDPECYTNWASSAKKPRQIDHVFVRGDILKNIRVHEPIEPSVKEKSGHRPILFDIHEWDQTGSHSCKDQQAAIATN</sequence>
<keyword evidence="3" id="KW-1185">Reference proteome</keyword>
<accession>A0AAV5W167</accession>
<dbReference type="SUPFAM" id="SSF56219">
    <property type="entry name" value="DNase I-like"/>
    <property type="match status" value="1"/>
</dbReference>
<proteinExistence type="predicted"/>
<organism evidence="2 3">
    <name type="scientific">Pristionchus fissidentatus</name>
    <dbReference type="NCBI Taxonomy" id="1538716"/>
    <lineage>
        <taxon>Eukaryota</taxon>
        <taxon>Metazoa</taxon>
        <taxon>Ecdysozoa</taxon>
        <taxon>Nematoda</taxon>
        <taxon>Chromadorea</taxon>
        <taxon>Rhabditida</taxon>
        <taxon>Rhabditina</taxon>
        <taxon>Diplogasteromorpha</taxon>
        <taxon>Diplogasteroidea</taxon>
        <taxon>Neodiplogasteridae</taxon>
        <taxon>Pristionchus</taxon>
    </lineage>
</organism>
<evidence type="ECO:0000313" key="2">
    <source>
        <dbReference type="EMBL" id="GMT25571.1"/>
    </source>
</evidence>
<dbReference type="EMBL" id="BTSY01000004">
    <property type="protein sequence ID" value="GMT25571.1"/>
    <property type="molecule type" value="Genomic_DNA"/>
</dbReference>
<dbReference type="Proteomes" id="UP001432322">
    <property type="component" value="Unassembled WGS sequence"/>
</dbReference>
<evidence type="ECO:0000313" key="3">
    <source>
        <dbReference type="Proteomes" id="UP001432322"/>
    </source>
</evidence>
<feature type="domain" description="Endonuclease/exonuclease/phosphatase" evidence="1">
    <location>
        <begin position="123"/>
        <end position="320"/>
    </location>
</feature>
<dbReference type="AlphaFoldDB" id="A0AAV5W167"/>
<dbReference type="Gene3D" id="3.60.10.10">
    <property type="entry name" value="Endonuclease/exonuclease/phosphatase"/>
    <property type="match status" value="1"/>
</dbReference>
<dbReference type="GO" id="GO:0003824">
    <property type="term" value="F:catalytic activity"/>
    <property type="evidence" value="ECO:0007669"/>
    <property type="project" value="InterPro"/>
</dbReference>
<gene>
    <name evidence="2" type="ORF">PFISCL1PPCAC_16868</name>
</gene>
<comment type="caution">
    <text evidence="2">The sequence shown here is derived from an EMBL/GenBank/DDBJ whole genome shotgun (WGS) entry which is preliminary data.</text>
</comment>
<dbReference type="InterPro" id="IPR036691">
    <property type="entry name" value="Endo/exonu/phosph_ase_sf"/>
</dbReference>
<dbReference type="InterPro" id="IPR005135">
    <property type="entry name" value="Endo/exonuclease/phosphatase"/>
</dbReference>
<name>A0AAV5W167_9BILA</name>
<protein>
    <recommendedName>
        <fullName evidence="1">Endonuclease/exonuclease/phosphatase domain-containing protein</fullName>
    </recommendedName>
</protein>
<evidence type="ECO:0000259" key="1">
    <source>
        <dbReference type="Pfam" id="PF03372"/>
    </source>
</evidence>
<feature type="non-terminal residue" evidence="2">
    <location>
        <position position="1"/>
    </location>
</feature>
<reference evidence="2" key="1">
    <citation type="submission" date="2023-10" db="EMBL/GenBank/DDBJ databases">
        <title>Genome assembly of Pristionchus species.</title>
        <authorList>
            <person name="Yoshida K."/>
            <person name="Sommer R.J."/>
        </authorList>
    </citation>
    <scope>NUCLEOTIDE SEQUENCE</scope>
    <source>
        <strain evidence="2">RS5133</strain>
    </source>
</reference>